<feature type="transmembrane region" description="Helical" evidence="1">
    <location>
        <begin position="21"/>
        <end position="43"/>
    </location>
</feature>
<evidence type="ECO:0000256" key="1">
    <source>
        <dbReference type="SAM" id="Phobius"/>
    </source>
</evidence>
<dbReference type="EMBL" id="SJPG01000001">
    <property type="protein sequence ID" value="TWT63250.1"/>
    <property type="molecule type" value="Genomic_DNA"/>
</dbReference>
<dbReference type="InterPro" id="IPR011047">
    <property type="entry name" value="Quinoprotein_ADH-like_sf"/>
</dbReference>
<gene>
    <name evidence="3" type="ORF">Pan54_40030</name>
</gene>
<feature type="domain" description="Pyrrolo-quinoline quinone repeat" evidence="2">
    <location>
        <begin position="369"/>
        <end position="582"/>
    </location>
</feature>
<evidence type="ECO:0000313" key="3">
    <source>
        <dbReference type="EMBL" id="TWT63250.1"/>
    </source>
</evidence>
<evidence type="ECO:0000313" key="4">
    <source>
        <dbReference type="Proteomes" id="UP000316095"/>
    </source>
</evidence>
<comment type="caution">
    <text evidence="3">The sequence shown here is derived from an EMBL/GenBank/DDBJ whole genome shotgun (WGS) entry which is preliminary data.</text>
</comment>
<sequence>MSFIEILNSLTKERTACSLNFALSRICWLCVALLIFSGLNVSISSNACFAQPQENVPDFFSETEEDPDDASMWYLVQADNEFRRKFESLETLISEDRAIDAAVALQAILDNPADFLIMEESGKSDSLKLQMLSWVEELPNSILAAYNLKYDPQCRHLIAQYDKSGQLHYLLEASRRFLHTNSGGIATFRLASHYYDRGDFRTGCLYYLRLQEVERHANQFSPWLELQTSICLANLYSAKVAIQYLQEHVQQSPMNVGGEPITFDKLQEMLAESINSSPDTPQIAEDPEWRNFRRTAERNRYSSEFNMLPLIDWKIDASEVLLDDTLRHTEAFRALLKGVSRGVRERNFVTLPAPNPIVTKNHILVAGFGSMAAFDRQDGSLLWKSSTTDRSLEFLLNEEMLGRFGVDARPDNELHHYAIQHLFCDLTTGTLSSDGNTVFAVRNTGLASLNARTSLQVSTENHALIPTESNLLSAFDIETGKLIWEVGRSSNNMNANLLTGHYFLGPPVTVQGRLFVQSENGSQMFLIELDAATGEAVWIQPLAHPELEITADRPRRIAGTMPTYAAPYLICPTNAGSVMAVDIGLREIGWISIYAVRKPEQLEYDLPFGRRHRDPSEDRRQIDFTGGRYMDGSHWQETVPLMVDQTVLLTPIDSRDLIALDVMTGQVRWVEPRRDGMYAEVTPDGQILIVGNTVIRSLTQSGLENWRRDLISSEPAGRGVFRNSIYQLALKNGELLSIDVKTGHILASTIPEPDLQFGNLLAVDDQLFSFSTGQLIAFASLADVKKRINSESEQNPEAIRLSLSGQLELHQGNTKLGLEYLQQSYIIQKSPEIAKLITQTLLDADHDVLNLDSDTISELAELMVSADHAPEVVFRYVDALLHMERPLEAFRVIHSLLVSQEQTDALMILPGERRATLSAYATGFIQELHEDGTSNALASLVKESNQIIEQTTDAAKLQKLSPLFAVEALEPGYRLQLCRLLNPQLNALLLEKHLSWLEQHASDAQRPEVMARMAELFLQNQKWEAAREYVDQLASNYQETICLNEKTGQQLLNEWKTAYDSAWEATPNDRLAPVNYSYQVTSDPEAAATTRGDHPVTIEKRLPSDSPWKYWLFSMERIQSQLIARNVQDNPAWRLNLGEIGRSSQNFLHSCGHLGIFQSEGELFGFNTLTGETSRPLKPMWSATYGESSTSGSRGFMITSAMQTLGLTPLKIGWQEESGHLAQPVDFHLPMRDRDRIVLYDLINGKPRWEIKHPEEDDIIVWANEQSVFLIDSHGDTYAMHRFSDGALLTEQALPRHDELRALSGSIAVLWERIDQQSGRLIGFDLQAQAILWSLDVSGSVSLAALDSEKLVLLDVGQNSVRFLDPKQESPVFFQTDAPQTNARLLYVLEDEQCWYVHITTSPESVSQNLGFESGADINGPMFAVDKKTQQVLWNAEVDRLRWIPGQPARLPFLVYGAKVEISTRDENGEQQIFRKPTLQVIDKATGKTITNLPEEVNGLLVKQNYNFEQKKFDLEFTSGTLSIQAIEK</sequence>
<dbReference type="InterPro" id="IPR002372">
    <property type="entry name" value="PQQ_rpt_dom"/>
</dbReference>
<protein>
    <submittedName>
        <fullName evidence="3">Outer membrane biogenesis protein BamB</fullName>
    </submittedName>
</protein>
<dbReference type="PANTHER" id="PTHR34512">
    <property type="entry name" value="CELL SURFACE PROTEIN"/>
    <property type="match status" value="1"/>
</dbReference>
<name>A0A5C5XJU0_9PLAN</name>
<dbReference type="Gene3D" id="2.130.10.10">
    <property type="entry name" value="YVTN repeat-like/Quinoprotein amine dehydrogenase"/>
    <property type="match status" value="2"/>
</dbReference>
<keyword evidence="4" id="KW-1185">Reference proteome</keyword>
<reference evidence="3 4" key="1">
    <citation type="submission" date="2019-02" db="EMBL/GenBank/DDBJ databases">
        <title>Deep-cultivation of Planctomycetes and their phenomic and genomic characterization uncovers novel biology.</title>
        <authorList>
            <person name="Wiegand S."/>
            <person name="Jogler M."/>
            <person name="Boedeker C."/>
            <person name="Pinto D."/>
            <person name="Vollmers J."/>
            <person name="Rivas-Marin E."/>
            <person name="Kohn T."/>
            <person name="Peeters S.H."/>
            <person name="Heuer A."/>
            <person name="Rast P."/>
            <person name="Oberbeckmann S."/>
            <person name="Bunk B."/>
            <person name="Jeske O."/>
            <person name="Meyerdierks A."/>
            <person name="Storesund J.E."/>
            <person name="Kallscheuer N."/>
            <person name="Luecker S."/>
            <person name="Lage O.M."/>
            <person name="Pohl T."/>
            <person name="Merkel B.J."/>
            <person name="Hornburger P."/>
            <person name="Mueller R.-W."/>
            <person name="Bruemmer F."/>
            <person name="Labrenz M."/>
            <person name="Spormann A.M."/>
            <person name="Op Den Camp H."/>
            <person name="Overmann J."/>
            <person name="Amann R."/>
            <person name="Jetten M.S.M."/>
            <person name="Mascher T."/>
            <person name="Medema M.H."/>
            <person name="Devos D.P."/>
            <person name="Kaster A.-K."/>
            <person name="Ovreas L."/>
            <person name="Rohde M."/>
            <person name="Galperin M.Y."/>
            <person name="Jogler C."/>
        </authorList>
    </citation>
    <scope>NUCLEOTIDE SEQUENCE [LARGE SCALE GENOMIC DNA]</scope>
    <source>
        <strain evidence="3 4">Pan54</strain>
    </source>
</reference>
<dbReference type="SMART" id="SM00564">
    <property type="entry name" value="PQQ"/>
    <property type="match status" value="4"/>
</dbReference>
<dbReference type="Proteomes" id="UP000316095">
    <property type="component" value="Unassembled WGS sequence"/>
</dbReference>
<proteinExistence type="predicted"/>
<dbReference type="Pfam" id="PF13360">
    <property type="entry name" value="PQQ_2"/>
    <property type="match status" value="1"/>
</dbReference>
<keyword evidence="1" id="KW-1133">Transmembrane helix</keyword>
<accession>A0A5C5XJU0</accession>
<dbReference type="RefSeq" id="WP_146505023.1">
    <property type="nucleotide sequence ID" value="NZ_SJPG01000001.1"/>
</dbReference>
<organism evidence="3 4">
    <name type="scientific">Rubinisphaera italica</name>
    <dbReference type="NCBI Taxonomy" id="2527969"/>
    <lineage>
        <taxon>Bacteria</taxon>
        <taxon>Pseudomonadati</taxon>
        <taxon>Planctomycetota</taxon>
        <taxon>Planctomycetia</taxon>
        <taxon>Planctomycetales</taxon>
        <taxon>Planctomycetaceae</taxon>
        <taxon>Rubinisphaera</taxon>
    </lineage>
</organism>
<evidence type="ECO:0000259" key="2">
    <source>
        <dbReference type="Pfam" id="PF13360"/>
    </source>
</evidence>
<dbReference type="InterPro" id="IPR018391">
    <property type="entry name" value="PQQ_b-propeller_rpt"/>
</dbReference>
<dbReference type="PANTHER" id="PTHR34512:SF30">
    <property type="entry name" value="OUTER MEMBRANE PROTEIN ASSEMBLY FACTOR BAMB"/>
    <property type="match status" value="1"/>
</dbReference>
<dbReference type="SUPFAM" id="SSF50998">
    <property type="entry name" value="Quinoprotein alcohol dehydrogenase-like"/>
    <property type="match status" value="2"/>
</dbReference>
<dbReference type="InterPro" id="IPR015943">
    <property type="entry name" value="WD40/YVTN_repeat-like_dom_sf"/>
</dbReference>
<keyword evidence="1" id="KW-0812">Transmembrane</keyword>
<keyword evidence="1" id="KW-0472">Membrane</keyword>
<dbReference type="OrthoDB" id="242013at2"/>